<keyword evidence="3" id="KW-1185">Reference proteome</keyword>
<feature type="transmembrane region" description="Helical" evidence="1">
    <location>
        <begin position="20"/>
        <end position="42"/>
    </location>
</feature>
<keyword evidence="1" id="KW-1133">Transmembrane helix</keyword>
<accession>A0A1G9V7U5</accession>
<feature type="transmembrane region" description="Helical" evidence="1">
    <location>
        <begin position="124"/>
        <end position="157"/>
    </location>
</feature>
<dbReference type="RefSeq" id="WP_074521092.1">
    <property type="nucleotide sequence ID" value="NZ_FNHZ01000002.1"/>
</dbReference>
<reference evidence="3" key="1">
    <citation type="submission" date="2016-10" db="EMBL/GenBank/DDBJ databases">
        <authorList>
            <person name="Varghese N."/>
            <person name="Submissions S."/>
        </authorList>
    </citation>
    <scope>NUCLEOTIDE SEQUENCE [LARGE SCALE GENOMIC DNA]</scope>
    <source>
        <strain evidence="3">M83</strain>
    </source>
</reference>
<name>A0A1G9V7U5_9FIRM</name>
<dbReference type="OrthoDB" id="2067652at2"/>
<evidence type="ECO:0000313" key="3">
    <source>
        <dbReference type="Proteomes" id="UP000187651"/>
    </source>
</evidence>
<organism evidence="2 3">
    <name type="scientific">Lachnospira pectinoschiza</name>
    <dbReference type="NCBI Taxonomy" id="28052"/>
    <lineage>
        <taxon>Bacteria</taxon>
        <taxon>Bacillati</taxon>
        <taxon>Bacillota</taxon>
        <taxon>Clostridia</taxon>
        <taxon>Lachnospirales</taxon>
        <taxon>Lachnospiraceae</taxon>
        <taxon>Lachnospira</taxon>
    </lineage>
</organism>
<evidence type="ECO:0000313" key="2">
    <source>
        <dbReference type="EMBL" id="SDM68292.1"/>
    </source>
</evidence>
<gene>
    <name evidence="2" type="ORF">SAMN05216544_0851</name>
</gene>
<keyword evidence="1" id="KW-0812">Transmembrane</keyword>
<proteinExistence type="predicted"/>
<feature type="transmembrane region" description="Helical" evidence="1">
    <location>
        <begin position="257"/>
        <end position="276"/>
    </location>
</feature>
<evidence type="ECO:0000256" key="1">
    <source>
        <dbReference type="SAM" id="Phobius"/>
    </source>
</evidence>
<dbReference type="AlphaFoldDB" id="A0A1G9V7U5"/>
<feature type="transmembrane region" description="Helical" evidence="1">
    <location>
        <begin position="217"/>
        <end position="237"/>
    </location>
</feature>
<protein>
    <recommendedName>
        <fullName evidence="4">ABC-2 family transporter protein</fullName>
    </recommendedName>
</protein>
<feature type="transmembrane region" description="Helical" evidence="1">
    <location>
        <begin position="177"/>
        <end position="210"/>
    </location>
</feature>
<dbReference type="Proteomes" id="UP000187651">
    <property type="component" value="Unassembled WGS sequence"/>
</dbReference>
<dbReference type="EMBL" id="FNHZ01000002">
    <property type="protein sequence ID" value="SDM68292.1"/>
    <property type="molecule type" value="Genomic_DNA"/>
</dbReference>
<sequence>MREIMKIELKRAFINTKFYIVVFVSTIFAIGSFFTTPGFTIAKNWFLYMNGDLDASYIIEKCDYSDVAIEIWMPNYGASSKFYFLWLIILPLLCIIPYGITYIEDKSSGLINQYIIKIGKGKYYVSKFITLFISGGTIATLPLFINLIICSMALPFGLPVRSTQFYPVKEYNLFSNLYYQNIVVYLMLYFLIYFVVYGLITCLALAFVYFEENKYMLLLVPFIIYFSEHVIISFGFNRYDTSLLLATNIINLRYENILFYLLQIIVLFLFDFLFFFRIRRDVI</sequence>
<evidence type="ECO:0008006" key="4">
    <source>
        <dbReference type="Google" id="ProtNLM"/>
    </source>
</evidence>
<keyword evidence="1" id="KW-0472">Membrane</keyword>
<feature type="transmembrane region" description="Helical" evidence="1">
    <location>
        <begin position="82"/>
        <end position="103"/>
    </location>
</feature>